<dbReference type="AlphaFoldDB" id="A0A0R1QIT6"/>
<keyword evidence="8" id="KW-1185">Reference proteome</keyword>
<evidence type="ECO:0000256" key="3">
    <source>
        <dbReference type="ARBA" id="ARBA00022448"/>
    </source>
</evidence>
<organism evidence="7 8">
    <name type="scientific">Lacticaseibacillus manihotivorans DSM 13343 = JCM 12514</name>
    <dbReference type="NCBI Taxonomy" id="1423769"/>
    <lineage>
        <taxon>Bacteria</taxon>
        <taxon>Bacillati</taxon>
        <taxon>Bacillota</taxon>
        <taxon>Bacilli</taxon>
        <taxon>Lactobacillales</taxon>
        <taxon>Lactobacillaceae</taxon>
        <taxon>Lacticaseibacillus</taxon>
    </lineage>
</organism>
<comment type="caution">
    <text evidence="7">The sequence shown here is derived from an EMBL/GenBank/DDBJ whole genome shotgun (WGS) entry which is preliminary data.</text>
</comment>
<dbReference type="Gene3D" id="3.40.50.1980">
    <property type="entry name" value="Nitrogenase molybdenum iron protein domain"/>
    <property type="match status" value="2"/>
</dbReference>
<feature type="domain" description="Fe/B12 periplasmic-binding" evidence="6">
    <location>
        <begin position="46"/>
        <end position="305"/>
    </location>
</feature>
<evidence type="ECO:0000259" key="6">
    <source>
        <dbReference type="PROSITE" id="PS50983"/>
    </source>
</evidence>
<dbReference type="RefSeq" id="WP_056963847.1">
    <property type="nucleotide sequence ID" value="NZ_AZEU01000155.1"/>
</dbReference>
<evidence type="ECO:0000256" key="5">
    <source>
        <dbReference type="SAM" id="SignalP"/>
    </source>
</evidence>
<keyword evidence="3" id="KW-0813">Transport</keyword>
<sequence>MKKRSFLIALLSLFVLAGCAKTQTTSSQSMRTVTTTAGKTKIPAHPKRVVSTVYTDQLISLGVNVVGSTQMDLANPWLSKTQTKGIKNLGNTMNQEAILKLNPDLIVTSNEADVKKLKSIAPVLYIPYGSTGDVYQSLTKFGQLFNRQAQAKKVTTDLKQTAKTATTNLKANGIDPANTTVSFFDIQANKLYVDGSTWGRGSSAIVTAMGFQLTKAAQKVESGTGYKQISTEASPTYAGDWLFFSNTSGSKQSISDLNANAVWQSLPAVKAKHVIELPFDKMYYYDPIAVKGQIKLVTETMLSQK</sequence>
<comment type="similarity">
    <text evidence="2">Belongs to the bacterial solute-binding protein 8 family.</text>
</comment>
<dbReference type="PANTHER" id="PTHR30532:SF26">
    <property type="entry name" value="IRON(3+)-HYDROXAMATE-BINDING PROTEIN FHUD"/>
    <property type="match status" value="1"/>
</dbReference>
<evidence type="ECO:0000256" key="2">
    <source>
        <dbReference type="ARBA" id="ARBA00008814"/>
    </source>
</evidence>
<dbReference type="PROSITE" id="PS50983">
    <property type="entry name" value="FE_B12_PBP"/>
    <property type="match status" value="1"/>
</dbReference>
<proteinExistence type="inferred from homology"/>
<dbReference type="GO" id="GO:0030288">
    <property type="term" value="C:outer membrane-bounded periplasmic space"/>
    <property type="evidence" value="ECO:0007669"/>
    <property type="project" value="TreeGrafter"/>
</dbReference>
<accession>A0A0R1QIT6</accession>
<gene>
    <name evidence="7" type="ORF">FD01_GL001153</name>
</gene>
<evidence type="ECO:0000313" key="7">
    <source>
        <dbReference type="EMBL" id="KRL44414.1"/>
    </source>
</evidence>
<dbReference type="EMBL" id="AZEU01000155">
    <property type="protein sequence ID" value="KRL44414.1"/>
    <property type="molecule type" value="Genomic_DNA"/>
</dbReference>
<keyword evidence="4 5" id="KW-0732">Signal</keyword>
<dbReference type="GO" id="GO:1901678">
    <property type="term" value="P:iron coordination entity transport"/>
    <property type="evidence" value="ECO:0007669"/>
    <property type="project" value="UniProtKB-ARBA"/>
</dbReference>
<comment type="subcellular location">
    <subcellularLocation>
        <location evidence="1">Cell envelope</location>
    </subcellularLocation>
</comment>
<reference evidence="7 8" key="1">
    <citation type="journal article" date="2015" name="Genome Announc.">
        <title>Expanding the biotechnology potential of lactobacilli through comparative genomics of 213 strains and associated genera.</title>
        <authorList>
            <person name="Sun Z."/>
            <person name="Harris H.M."/>
            <person name="McCann A."/>
            <person name="Guo C."/>
            <person name="Argimon S."/>
            <person name="Zhang W."/>
            <person name="Yang X."/>
            <person name="Jeffery I.B."/>
            <person name="Cooney J.C."/>
            <person name="Kagawa T.F."/>
            <person name="Liu W."/>
            <person name="Song Y."/>
            <person name="Salvetti E."/>
            <person name="Wrobel A."/>
            <person name="Rasinkangas P."/>
            <person name="Parkhill J."/>
            <person name="Rea M.C."/>
            <person name="O'Sullivan O."/>
            <person name="Ritari J."/>
            <person name="Douillard F.P."/>
            <person name="Paul Ross R."/>
            <person name="Yang R."/>
            <person name="Briner A.E."/>
            <person name="Felis G.E."/>
            <person name="de Vos W.M."/>
            <person name="Barrangou R."/>
            <person name="Klaenhammer T.R."/>
            <person name="Caufield P.W."/>
            <person name="Cui Y."/>
            <person name="Zhang H."/>
            <person name="O'Toole P.W."/>
        </authorList>
    </citation>
    <scope>NUCLEOTIDE SEQUENCE [LARGE SCALE GENOMIC DNA]</scope>
    <source>
        <strain evidence="7 8">DSM 13343</strain>
    </source>
</reference>
<dbReference type="PATRIC" id="fig|1423769.4.peg.1245"/>
<feature type="signal peptide" evidence="5">
    <location>
        <begin position="1"/>
        <end position="17"/>
    </location>
</feature>
<dbReference type="Proteomes" id="UP000051790">
    <property type="component" value="Unassembled WGS sequence"/>
</dbReference>
<dbReference type="SUPFAM" id="SSF53807">
    <property type="entry name" value="Helical backbone' metal receptor"/>
    <property type="match status" value="1"/>
</dbReference>
<name>A0A0R1QIT6_9LACO</name>
<evidence type="ECO:0000256" key="1">
    <source>
        <dbReference type="ARBA" id="ARBA00004196"/>
    </source>
</evidence>
<evidence type="ECO:0000313" key="8">
    <source>
        <dbReference type="Proteomes" id="UP000051790"/>
    </source>
</evidence>
<dbReference type="OrthoDB" id="2241086at2"/>
<dbReference type="PROSITE" id="PS51257">
    <property type="entry name" value="PROKAR_LIPOPROTEIN"/>
    <property type="match status" value="1"/>
</dbReference>
<feature type="chain" id="PRO_5038640542" evidence="5">
    <location>
        <begin position="18"/>
        <end position="305"/>
    </location>
</feature>
<protein>
    <submittedName>
        <fullName evidence="7">Iron ABC transporter substrate-binding protein</fullName>
    </submittedName>
</protein>
<dbReference type="Pfam" id="PF01497">
    <property type="entry name" value="Peripla_BP_2"/>
    <property type="match status" value="1"/>
</dbReference>
<evidence type="ECO:0000256" key="4">
    <source>
        <dbReference type="ARBA" id="ARBA00022729"/>
    </source>
</evidence>
<dbReference type="InterPro" id="IPR002491">
    <property type="entry name" value="ABC_transptr_periplasmic_BD"/>
</dbReference>
<dbReference type="PANTHER" id="PTHR30532">
    <property type="entry name" value="IRON III DICITRATE-BINDING PERIPLASMIC PROTEIN"/>
    <property type="match status" value="1"/>
</dbReference>
<dbReference type="InterPro" id="IPR051313">
    <property type="entry name" value="Bact_iron-sidero_bind"/>
</dbReference>